<reference evidence="7 8" key="1">
    <citation type="journal article" date="2012" name="J. Bacteriol.">
        <title>De Novo Genome Project of Cupriavidus basilensis OR16.</title>
        <authorList>
            <person name="Cserhati M."/>
            <person name="Kriszt B."/>
            <person name="Szoboszlay S."/>
            <person name="Toth A."/>
            <person name="Szabo I."/>
            <person name="Tancsics A."/>
            <person name="Nagy I."/>
            <person name="Horvath B."/>
            <person name="Nagy I."/>
            <person name="Kukolya J."/>
        </authorList>
    </citation>
    <scope>NUCLEOTIDE SEQUENCE [LARGE SCALE GENOMIC DNA]</scope>
    <source>
        <strain evidence="7 8">OR16</strain>
    </source>
</reference>
<evidence type="ECO:0000313" key="8">
    <source>
        <dbReference type="Proteomes" id="UP000005808"/>
    </source>
</evidence>
<accession>H1SCN7</accession>
<keyword evidence="2 5" id="KW-1133">Transmembrane helix</keyword>
<feature type="transmembrane region" description="Helical" evidence="5">
    <location>
        <begin position="154"/>
        <end position="176"/>
    </location>
</feature>
<dbReference type="PATRIC" id="fig|1127483.3.peg.5985"/>
<dbReference type="Proteomes" id="UP000005808">
    <property type="component" value="Unassembled WGS sequence"/>
</dbReference>
<dbReference type="GO" id="GO:0022857">
    <property type="term" value="F:transmembrane transporter activity"/>
    <property type="evidence" value="ECO:0007669"/>
    <property type="project" value="InterPro"/>
</dbReference>
<name>H1SCN7_9BURK</name>
<dbReference type="InterPro" id="IPR020846">
    <property type="entry name" value="MFS_dom"/>
</dbReference>
<feature type="transmembrane region" description="Helical" evidence="5">
    <location>
        <begin position="282"/>
        <end position="304"/>
    </location>
</feature>
<feature type="transmembrane region" description="Helical" evidence="5">
    <location>
        <begin position="39"/>
        <end position="58"/>
    </location>
</feature>
<sequence length="389" mass="39865">MVRVLALGTAQIVGWGSSTYLPAVIATPVCEDLGMSPEMFFGAFSLALLAMACAGPATGRYIDRHGGRRVLLLSNFVLAAGLLMLSQAGSIIGLYAAWCVMGLGMALGLYDAVFAALVAQHAKAAGRLIVGVSLVGGFASTVGWPASTWVIEHWGWRTCCQAWAVAHLLIALPVYWRLVPPGRAMPQSTPAARPQPSTTPPPGSRARQLGLLCIFSGATAFVTSAMAVHLPALLLAKGATFGQAVFAGVLLGPAQVVARLVEFGLTQRLKVHPLTTARFATALHPVACISLGLFGMASGLGPLFSVLHGAGNGMISVARGVLPLALFGASGYGAVTGRLAVFGRTAQAFAPIAFALVLAQYGPGAALSLSGALSMVALLALLRLRAGSG</sequence>
<proteinExistence type="predicted"/>
<dbReference type="PROSITE" id="PS50850">
    <property type="entry name" value="MFS"/>
    <property type="match status" value="1"/>
</dbReference>
<dbReference type="OrthoDB" id="5966585at2"/>
<evidence type="ECO:0000256" key="1">
    <source>
        <dbReference type="ARBA" id="ARBA00022692"/>
    </source>
</evidence>
<dbReference type="EMBL" id="AHJE01000084">
    <property type="protein sequence ID" value="EHP39692.1"/>
    <property type="molecule type" value="Genomic_DNA"/>
</dbReference>
<evidence type="ECO:0000256" key="2">
    <source>
        <dbReference type="ARBA" id="ARBA00022989"/>
    </source>
</evidence>
<protein>
    <submittedName>
        <fullName evidence="7">Major facilitator superfamily permease</fullName>
    </submittedName>
</protein>
<evidence type="ECO:0000256" key="3">
    <source>
        <dbReference type="ARBA" id="ARBA00023136"/>
    </source>
</evidence>
<feature type="region of interest" description="Disordered" evidence="4">
    <location>
        <begin position="186"/>
        <end position="205"/>
    </location>
</feature>
<feature type="transmembrane region" description="Helical" evidence="5">
    <location>
        <begin position="241"/>
        <end position="261"/>
    </location>
</feature>
<dbReference type="AlphaFoldDB" id="H1SCN7"/>
<gene>
    <name evidence="7" type="ORF">OR16_29949</name>
</gene>
<feature type="transmembrane region" description="Helical" evidence="5">
    <location>
        <begin position="365"/>
        <end position="384"/>
    </location>
</feature>
<dbReference type="InterPro" id="IPR011701">
    <property type="entry name" value="MFS"/>
</dbReference>
<evidence type="ECO:0000313" key="7">
    <source>
        <dbReference type="EMBL" id="EHP39692.1"/>
    </source>
</evidence>
<dbReference type="InterPro" id="IPR036259">
    <property type="entry name" value="MFS_trans_sf"/>
</dbReference>
<evidence type="ECO:0000256" key="5">
    <source>
        <dbReference type="SAM" id="Phobius"/>
    </source>
</evidence>
<keyword evidence="3 5" id="KW-0472">Membrane</keyword>
<feature type="transmembrane region" description="Helical" evidence="5">
    <location>
        <begin position="124"/>
        <end position="142"/>
    </location>
</feature>
<keyword evidence="1 5" id="KW-0812">Transmembrane</keyword>
<organism evidence="7 8">
    <name type="scientific">Cupriavidus basilensis OR16</name>
    <dbReference type="NCBI Taxonomy" id="1127483"/>
    <lineage>
        <taxon>Bacteria</taxon>
        <taxon>Pseudomonadati</taxon>
        <taxon>Pseudomonadota</taxon>
        <taxon>Betaproteobacteria</taxon>
        <taxon>Burkholderiales</taxon>
        <taxon>Burkholderiaceae</taxon>
        <taxon>Cupriavidus</taxon>
    </lineage>
</organism>
<dbReference type="Pfam" id="PF07690">
    <property type="entry name" value="MFS_1"/>
    <property type="match status" value="1"/>
</dbReference>
<dbReference type="SUPFAM" id="SSF103473">
    <property type="entry name" value="MFS general substrate transporter"/>
    <property type="match status" value="1"/>
</dbReference>
<evidence type="ECO:0000256" key="4">
    <source>
        <dbReference type="SAM" id="MobiDB-lite"/>
    </source>
</evidence>
<dbReference type="Gene3D" id="1.20.1250.20">
    <property type="entry name" value="MFS general substrate transporter like domains"/>
    <property type="match status" value="1"/>
</dbReference>
<feature type="domain" description="Major facilitator superfamily (MFS) profile" evidence="6">
    <location>
        <begin position="1"/>
        <end position="389"/>
    </location>
</feature>
<feature type="transmembrane region" description="Helical" evidence="5">
    <location>
        <begin position="95"/>
        <end position="117"/>
    </location>
</feature>
<feature type="transmembrane region" description="Helical" evidence="5">
    <location>
        <begin position="209"/>
        <end position="235"/>
    </location>
</feature>
<comment type="caution">
    <text evidence="7">The sequence shown here is derived from an EMBL/GenBank/DDBJ whole genome shotgun (WGS) entry which is preliminary data.</text>
</comment>
<feature type="transmembrane region" description="Helical" evidence="5">
    <location>
        <begin position="70"/>
        <end position="89"/>
    </location>
</feature>
<evidence type="ECO:0000259" key="6">
    <source>
        <dbReference type="PROSITE" id="PS50850"/>
    </source>
</evidence>